<dbReference type="AlphaFoldDB" id="A0A0F0H7M3"/>
<comment type="caution">
    <text evidence="1">The sequence shown here is derived from an EMBL/GenBank/DDBJ whole genome shotgun (WGS) entry which is preliminary data.</text>
</comment>
<accession>A0A0F0H7M3</accession>
<gene>
    <name evidence="1" type="ORF">UK23_13370</name>
</gene>
<keyword evidence="2" id="KW-1185">Reference proteome</keyword>
<protein>
    <submittedName>
        <fullName evidence="1">Uncharacterized protein</fullName>
    </submittedName>
</protein>
<evidence type="ECO:0000313" key="1">
    <source>
        <dbReference type="EMBL" id="KJK49603.1"/>
    </source>
</evidence>
<reference evidence="1 2" key="1">
    <citation type="submission" date="2015-02" db="EMBL/GenBank/DDBJ databases">
        <authorList>
            <person name="Ju K.-S."/>
            <person name="Doroghazi J.R."/>
            <person name="Metcalf W."/>
        </authorList>
    </citation>
    <scope>NUCLEOTIDE SEQUENCE [LARGE SCALE GENOMIC DNA]</scope>
    <source>
        <strain evidence="1 2">NRRL B-16140</strain>
    </source>
</reference>
<dbReference type="Proteomes" id="UP000033393">
    <property type="component" value="Unassembled WGS sequence"/>
</dbReference>
<dbReference type="EMBL" id="JYJG01000078">
    <property type="protein sequence ID" value="KJK49603.1"/>
    <property type="molecule type" value="Genomic_DNA"/>
</dbReference>
<proteinExistence type="predicted"/>
<evidence type="ECO:0000313" key="2">
    <source>
        <dbReference type="Proteomes" id="UP000033393"/>
    </source>
</evidence>
<sequence length="143" mass="14771">MTRKPMLYAVPWSTPRIDSPKRTAAHAPSISNVGTASCFSLTRNGVFECAAANPPTKKNRPSVCSTQLNGVSSGKCLSGLSMYMPVGVSTSAVTSQCPSTTVTTAIARTASMNGFLSILTPPSAISPTAPITSPPPSRSGRAR</sequence>
<name>A0A0F0H7M3_LENAE</name>
<organism evidence="1 2">
    <name type="scientific">Lentzea aerocolonigenes</name>
    <name type="common">Lechevalieria aerocolonigenes</name>
    <name type="synonym">Saccharothrix aerocolonigenes</name>
    <dbReference type="NCBI Taxonomy" id="68170"/>
    <lineage>
        <taxon>Bacteria</taxon>
        <taxon>Bacillati</taxon>
        <taxon>Actinomycetota</taxon>
        <taxon>Actinomycetes</taxon>
        <taxon>Pseudonocardiales</taxon>
        <taxon>Pseudonocardiaceae</taxon>
        <taxon>Lentzea</taxon>
    </lineage>
</organism>